<reference evidence="7 8" key="1">
    <citation type="submission" date="2016-12" db="EMBL/GenBank/DDBJ databases">
        <title>Trade-off between light-utilization and light-protection in marine flavobacteria.</title>
        <authorList>
            <person name="Kumagai Y."/>
            <person name="Yoshizawa S."/>
            <person name="Kogure K."/>
            <person name="Iwasaki W."/>
        </authorList>
    </citation>
    <scope>NUCLEOTIDE SEQUENCE [LARGE SCALE GENOMIC DNA]</scope>
    <source>
        <strain evidence="7 8">KCTC 12100</strain>
    </source>
</reference>
<dbReference type="GO" id="GO:0005886">
    <property type="term" value="C:plasma membrane"/>
    <property type="evidence" value="ECO:0007669"/>
    <property type="project" value="UniProtKB-SubCell"/>
</dbReference>
<comment type="caution">
    <text evidence="7">The sequence shown here is derived from an EMBL/GenBank/DDBJ whole genome shotgun (WGS) entry which is preliminary data.</text>
</comment>
<feature type="transmembrane region" description="Helical" evidence="6">
    <location>
        <begin position="113"/>
        <end position="134"/>
    </location>
</feature>
<dbReference type="InterPro" id="IPR050833">
    <property type="entry name" value="Poly_Biosynth_Transport"/>
</dbReference>
<evidence type="ECO:0000256" key="5">
    <source>
        <dbReference type="ARBA" id="ARBA00023136"/>
    </source>
</evidence>
<feature type="transmembrane region" description="Helical" evidence="6">
    <location>
        <begin position="88"/>
        <end position="107"/>
    </location>
</feature>
<feature type="transmembrane region" description="Helical" evidence="6">
    <location>
        <begin position="179"/>
        <end position="196"/>
    </location>
</feature>
<dbReference type="PANTHER" id="PTHR30250:SF28">
    <property type="entry name" value="POLYSACCHARIDE BIOSYNTHESIS PROTEIN"/>
    <property type="match status" value="1"/>
</dbReference>
<feature type="transmembrane region" description="Helical" evidence="6">
    <location>
        <begin position="48"/>
        <end position="68"/>
    </location>
</feature>
<keyword evidence="7" id="KW-0413">Isomerase</keyword>
<keyword evidence="3 6" id="KW-0812">Transmembrane</keyword>
<feature type="transmembrane region" description="Helical" evidence="6">
    <location>
        <begin position="387"/>
        <end position="408"/>
    </location>
</feature>
<dbReference type="AlphaFoldDB" id="A0A2P6CCI4"/>
<dbReference type="RefSeq" id="WP_105048262.1">
    <property type="nucleotide sequence ID" value="NZ_CP150661.1"/>
</dbReference>
<feature type="transmembrane region" description="Helical" evidence="6">
    <location>
        <begin position="17"/>
        <end position="36"/>
    </location>
</feature>
<keyword evidence="8" id="KW-1185">Reference proteome</keyword>
<feature type="transmembrane region" description="Helical" evidence="6">
    <location>
        <begin position="360"/>
        <end position="381"/>
    </location>
</feature>
<keyword evidence="2" id="KW-1003">Cell membrane</keyword>
<dbReference type="Proteomes" id="UP000247345">
    <property type="component" value="Unassembled WGS sequence"/>
</dbReference>
<evidence type="ECO:0000256" key="3">
    <source>
        <dbReference type="ARBA" id="ARBA00022692"/>
    </source>
</evidence>
<feature type="transmembrane region" description="Helical" evidence="6">
    <location>
        <begin position="254"/>
        <end position="276"/>
    </location>
</feature>
<proteinExistence type="predicted"/>
<evidence type="ECO:0000313" key="8">
    <source>
        <dbReference type="Proteomes" id="UP000247345"/>
    </source>
</evidence>
<evidence type="ECO:0000256" key="2">
    <source>
        <dbReference type="ARBA" id="ARBA00022475"/>
    </source>
</evidence>
<gene>
    <name evidence="7" type="ORF">BTO14_04750</name>
</gene>
<dbReference type="Pfam" id="PF13440">
    <property type="entry name" value="Polysacc_synt_3"/>
    <property type="match status" value="1"/>
</dbReference>
<name>A0A2P6CCI4_9FLAO</name>
<feature type="transmembrane region" description="Helical" evidence="6">
    <location>
        <begin position="335"/>
        <end position="355"/>
    </location>
</feature>
<dbReference type="PANTHER" id="PTHR30250">
    <property type="entry name" value="PST FAMILY PREDICTED COLANIC ACID TRANSPORTER"/>
    <property type="match status" value="1"/>
</dbReference>
<feature type="transmembrane region" description="Helical" evidence="6">
    <location>
        <begin position="296"/>
        <end position="315"/>
    </location>
</feature>
<sequence>MQEVIRFVKNKIKPEQLFMLSVLLVNGGNYIYNLVLGRVLGPEKFADAAILITFLLVLSFVAMTFQLVTAKFSVLFEDSIFSGFISKIYKNALFTGILLGIAIIVFSTQLQHFFKTTSSTMFVIFGFGVPFYFLMSVNRGVFQGKQELKSLSVTYQSEMISRLLLTFALLYFLDVDSSLIIAIGIFCSFVFGLIPFRTSNFTLFKPFVLDADNKKLVKNFFIITAFYELTQIIINNSDILLVKHYFESYEAGLYASLALIGRVVYFIAWMFVMLLLPTVVQLKKEGKDTLPILLKYVAYIGVIAATIVISCFLFPNEIIKILFGSEYLSVAPLLWKYASATGIFAISNIFAYYYLSLDKYVPVVLSGIFGMLQIVLVVLFHETLEQVVHVQIIAMVMLLIVQLSFFFFKDSKTKVTIKETAE</sequence>
<dbReference type="OrthoDB" id="105016at2"/>
<keyword evidence="4 6" id="KW-1133">Transmembrane helix</keyword>
<organism evidence="7 8">
    <name type="scientific">Polaribacter butkevichii</name>
    <dbReference type="NCBI Taxonomy" id="218490"/>
    <lineage>
        <taxon>Bacteria</taxon>
        <taxon>Pseudomonadati</taxon>
        <taxon>Bacteroidota</taxon>
        <taxon>Flavobacteriia</taxon>
        <taxon>Flavobacteriales</taxon>
        <taxon>Flavobacteriaceae</taxon>
    </lineage>
</organism>
<dbReference type="EMBL" id="MSCK01000001">
    <property type="protein sequence ID" value="PQJ72603.1"/>
    <property type="molecule type" value="Genomic_DNA"/>
</dbReference>
<comment type="subcellular location">
    <subcellularLocation>
        <location evidence="1">Cell membrane</location>
        <topology evidence="1">Multi-pass membrane protein</topology>
    </subcellularLocation>
</comment>
<evidence type="ECO:0000256" key="4">
    <source>
        <dbReference type="ARBA" id="ARBA00022989"/>
    </source>
</evidence>
<evidence type="ECO:0000313" key="7">
    <source>
        <dbReference type="EMBL" id="PQJ72603.1"/>
    </source>
</evidence>
<accession>A0A2P6CCI4</accession>
<dbReference type="GO" id="GO:0016853">
    <property type="term" value="F:isomerase activity"/>
    <property type="evidence" value="ECO:0007669"/>
    <property type="project" value="UniProtKB-KW"/>
</dbReference>
<keyword evidence="5 6" id="KW-0472">Membrane</keyword>
<evidence type="ECO:0000256" key="1">
    <source>
        <dbReference type="ARBA" id="ARBA00004651"/>
    </source>
</evidence>
<evidence type="ECO:0000256" key="6">
    <source>
        <dbReference type="SAM" id="Phobius"/>
    </source>
</evidence>
<protein>
    <submittedName>
        <fullName evidence="7">Sugar isomerase</fullName>
    </submittedName>
</protein>